<dbReference type="STRING" id="50990.A0A4Y7Q1N7"/>
<dbReference type="GO" id="GO:0006396">
    <property type="term" value="P:RNA processing"/>
    <property type="evidence" value="ECO:0007669"/>
    <property type="project" value="InterPro"/>
</dbReference>
<accession>A0A4Y7Q1N7</accession>
<dbReference type="GO" id="GO:0005525">
    <property type="term" value="F:GTP binding"/>
    <property type="evidence" value="ECO:0007669"/>
    <property type="project" value="UniProtKB-KW"/>
</dbReference>
<evidence type="ECO:0000256" key="2">
    <source>
        <dbReference type="ARBA" id="ARBA00022598"/>
    </source>
</evidence>
<organism evidence="11 12">
    <name type="scientific">Rickenella mellea</name>
    <dbReference type="NCBI Taxonomy" id="50990"/>
    <lineage>
        <taxon>Eukaryota</taxon>
        <taxon>Fungi</taxon>
        <taxon>Dikarya</taxon>
        <taxon>Basidiomycota</taxon>
        <taxon>Agaricomycotina</taxon>
        <taxon>Agaricomycetes</taxon>
        <taxon>Hymenochaetales</taxon>
        <taxon>Rickenellaceae</taxon>
        <taxon>Rickenella</taxon>
    </lineage>
</organism>
<feature type="binding site" evidence="9">
    <location>
        <begin position="390"/>
        <end position="393"/>
    </location>
    <ligand>
        <name>GMP</name>
        <dbReference type="ChEBI" id="CHEBI:58115"/>
    </ligand>
</feature>
<evidence type="ECO:0000256" key="5">
    <source>
        <dbReference type="ARBA" id="ARBA00023134"/>
    </source>
</evidence>
<keyword evidence="5 9" id="KW-0342">GTP-binding</keyword>
<keyword evidence="3 10" id="KW-0479">Metal-binding</keyword>
<evidence type="ECO:0000256" key="10">
    <source>
        <dbReference type="PIRSR" id="PIRSR601233-3"/>
    </source>
</evidence>
<evidence type="ECO:0000256" key="4">
    <source>
        <dbReference type="ARBA" id="ARBA00022741"/>
    </source>
</evidence>
<dbReference type="OrthoDB" id="10249697at2759"/>
<evidence type="ECO:0000256" key="6">
    <source>
        <dbReference type="ARBA" id="ARBA00023211"/>
    </source>
</evidence>
<keyword evidence="12" id="KW-1185">Reference proteome</keyword>
<feature type="binding site" evidence="10">
    <location>
        <position position="250"/>
    </location>
    <ligand>
        <name>Mn(2+)</name>
        <dbReference type="ChEBI" id="CHEBI:29035"/>
        <label>2</label>
    </ligand>
</feature>
<comment type="cofactor">
    <cofactor evidence="10">
        <name>Mn(2+)</name>
        <dbReference type="ChEBI" id="CHEBI:29035"/>
    </cofactor>
    <text evidence="10">Binds 2 manganese ions per subunit.</text>
</comment>
<protein>
    <recommendedName>
        <fullName evidence="1">3'-phosphate/5'-hydroxy nucleic acid ligase</fullName>
        <ecNumber evidence="1">6.5.1.8</ecNumber>
    </recommendedName>
</protein>
<reference evidence="11 12" key="1">
    <citation type="submission" date="2018-06" db="EMBL/GenBank/DDBJ databases">
        <title>A transcriptomic atlas of mushroom development highlights an independent origin of complex multicellularity.</title>
        <authorList>
            <consortium name="DOE Joint Genome Institute"/>
            <person name="Krizsan K."/>
            <person name="Almasi E."/>
            <person name="Merenyi Z."/>
            <person name="Sahu N."/>
            <person name="Viragh M."/>
            <person name="Koszo T."/>
            <person name="Mondo S."/>
            <person name="Kiss B."/>
            <person name="Balint B."/>
            <person name="Kues U."/>
            <person name="Barry K."/>
            <person name="Hegedus J.C."/>
            <person name="Henrissat B."/>
            <person name="Johnson J."/>
            <person name="Lipzen A."/>
            <person name="Ohm R."/>
            <person name="Nagy I."/>
            <person name="Pangilinan J."/>
            <person name="Yan J."/>
            <person name="Xiong Y."/>
            <person name="Grigoriev I.V."/>
            <person name="Hibbett D.S."/>
            <person name="Nagy L.G."/>
        </authorList>
    </citation>
    <scope>NUCLEOTIDE SEQUENCE [LARGE SCALE GENOMIC DNA]</scope>
    <source>
        <strain evidence="11 12">SZMC22713</strain>
    </source>
</reference>
<evidence type="ECO:0000256" key="7">
    <source>
        <dbReference type="ARBA" id="ARBA00047746"/>
    </source>
</evidence>
<dbReference type="GO" id="GO:0046872">
    <property type="term" value="F:metal ion binding"/>
    <property type="evidence" value="ECO:0007669"/>
    <property type="project" value="UniProtKB-KW"/>
</dbReference>
<dbReference type="GO" id="GO:0003972">
    <property type="term" value="F:RNA ligase (ATP) activity"/>
    <property type="evidence" value="ECO:0007669"/>
    <property type="project" value="TreeGrafter"/>
</dbReference>
<evidence type="ECO:0000256" key="8">
    <source>
        <dbReference type="PIRSR" id="PIRSR601233-1"/>
    </source>
</evidence>
<evidence type="ECO:0000313" key="12">
    <source>
        <dbReference type="Proteomes" id="UP000294933"/>
    </source>
</evidence>
<keyword evidence="6 10" id="KW-0464">Manganese</keyword>
<sequence length="477" mass="51710">MPGRPLTISLNANQSKKFVCLLPDDTTNCKAFILKEARNKFRIKGLSHVFVQGGAELHDEEAIRYDNSSFFVSKGEAYVGRTAAPSNTNQRGEIRIIADKSFIDDKAISQLKAVASLPGVHLACGMPDLHPGDRFPVGCVIVADGVYPALIGSDIGCGIGLYELSSLSRSAANPSKLAGLLRGLDEPWDGSASQWLSHYGLPSRPELETSLGSVGLGNHFAEICTVERIVDEGLAQKSRIKSSAMYLLVHTGSRGLGSSILANVTRAESNPYFSEQSSSFNSYLDEHDYAIKWAVSNRDLVARRIQHCLFAPGTTDSELDKLDKILDVTHNSVSRSVLLIGGEKKDVWIHRKGAAPADRGATPCPGSRGDFSWLLEPVGDGHENAHSLAHGAGRRHPRQVLHTIANKYTKSSLTTTTLGSEVVCTDSDLLVEEMPEAYKSIQCVVDDMTDKGICRGIAVLRPVVSYKVREGGQRNKK</sequence>
<evidence type="ECO:0000256" key="1">
    <source>
        <dbReference type="ARBA" id="ARBA00012726"/>
    </source>
</evidence>
<feature type="binding site" evidence="10">
    <location>
        <position position="330"/>
    </location>
    <ligand>
        <name>Mn(2+)</name>
        <dbReference type="ChEBI" id="CHEBI:29035"/>
        <label>2</label>
    </ligand>
</feature>
<dbReference type="VEuPathDB" id="FungiDB:BD410DRAFT_771488"/>
<keyword evidence="2" id="KW-0436">Ligase</keyword>
<name>A0A4Y7Q1N7_9AGAM</name>
<evidence type="ECO:0000256" key="3">
    <source>
        <dbReference type="ARBA" id="ARBA00022723"/>
    </source>
</evidence>
<dbReference type="InterPro" id="IPR017510">
    <property type="entry name" value="RtcB2"/>
</dbReference>
<dbReference type="Proteomes" id="UP000294933">
    <property type="component" value="Unassembled WGS sequence"/>
</dbReference>
<keyword evidence="4 9" id="KW-0547">Nucleotide-binding</keyword>
<evidence type="ECO:0000256" key="9">
    <source>
        <dbReference type="PIRSR" id="PIRSR601233-2"/>
    </source>
</evidence>
<proteinExistence type="predicted"/>
<dbReference type="EC" id="6.5.1.8" evidence="1"/>
<feature type="binding site" evidence="10">
    <location>
        <position position="219"/>
    </location>
    <ligand>
        <name>Mn(2+)</name>
        <dbReference type="ChEBI" id="CHEBI:29035"/>
        <label>1</label>
    </ligand>
</feature>
<dbReference type="InterPro" id="IPR036025">
    <property type="entry name" value="RtcB-like_sf"/>
</dbReference>
<comment type="catalytic activity">
    <reaction evidence="7">
        <text>a 3'-end 3'-phospho-ribonucleotide-RNA + a 5'-end dephospho-ribonucleoside-RNA + GTP = a ribonucleotidyl-ribonucleotide-RNA + GMP + diphosphate</text>
        <dbReference type="Rhea" id="RHEA:68076"/>
        <dbReference type="Rhea" id="RHEA-COMP:10463"/>
        <dbReference type="Rhea" id="RHEA-COMP:13936"/>
        <dbReference type="Rhea" id="RHEA-COMP:17355"/>
        <dbReference type="ChEBI" id="CHEBI:33019"/>
        <dbReference type="ChEBI" id="CHEBI:37565"/>
        <dbReference type="ChEBI" id="CHEBI:58115"/>
        <dbReference type="ChEBI" id="CHEBI:83062"/>
        <dbReference type="ChEBI" id="CHEBI:138284"/>
        <dbReference type="ChEBI" id="CHEBI:173118"/>
        <dbReference type="EC" id="6.5.1.8"/>
    </reaction>
</comment>
<gene>
    <name evidence="11" type="ORF">BD410DRAFT_771488</name>
</gene>
<dbReference type="NCBIfam" id="TIGR03073">
    <property type="entry name" value="release_rtcB"/>
    <property type="match status" value="1"/>
</dbReference>
<dbReference type="GO" id="GO:0170057">
    <property type="term" value="F:RNA ligase (GTP) activity"/>
    <property type="evidence" value="ECO:0007669"/>
    <property type="project" value="UniProtKB-EC"/>
</dbReference>
<feature type="binding site" evidence="9">
    <location>
        <begin position="330"/>
        <end position="331"/>
    </location>
    <ligand>
        <name>GMP</name>
        <dbReference type="ChEBI" id="CHEBI:58115"/>
    </ligand>
</feature>
<feature type="binding site" evidence="9">
    <location>
        <begin position="218"/>
        <end position="222"/>
    </location>
    <ligand>
        <name>GMP</name>
        <dbReference type="ChEBI" id="CHEBI:58115"/>
    </ligand>
</feature>
<dbReference type="SUPFAM" id="SSF103365">
    <property type="entry name" value="Hypothetical protein PH1602"/>
    <property type="match status" value="1"/>
</dbReference>
<feature type="binding site" evidence="9">
    <location>
        <position position="372"/>
    </location>
    <ligand>
        <name>GMP</name>
        <dbReference type="ChEBI" id="CHEBI:58115"/>
    </ligand>
</feature>
<evidence type="ECO:0000313" key="11">
    <source>
        <dbReference type="EMBL" id="TDL21557.1"/>
    </source>
</evidence>
<dbReference type="Pfam" id="PF01139">
    <property type="entry name" value="RtcB"/>
    <property type="match status" value="2"/>
</dbReference>
<dbReference type="AlphaFoldDB" id="A0A4Y7Q1N7"/>
<feature type="active site" description="GMP-histidine intermediate" evidence="8">
    <location>
        <position position="390"/>
    </location>
</feature>
<dbReference type="EMBL" id="ML170180">
    <property type="protein sequence ID" value="TDL21557.1"/>
    <property type="molecule type" value="Genomic_DNA"/>
</dbReference>
<dbReference type="InterPro" id="IPR001233">
    <property type="entry name" value="RtcB"/>
</dbReference>
<dbReference type="PANTHER" id="PTHR11118">
    <property type="entry name" value="RNA-SPLICING LIGASE RTCB HOMOLOG"/>
    <property type="match status" value="1"/>
</dbReference>
<dbReference type="Gene3D" id="3.90.1860.10">
    <property type="entry name" value="tRNA-splicing ligase RtcB"/>
    <property type="match status" value="1"/>
</dbReference>
<dbReference type="PANTHER" id="PTHR11118:SF1">
    <property type="entry name" value="RNA-SPLICING LIGASE RTCB HOMOLOG"/>
    <property type="match status" value="1"/>
</dbReference>